<dbReference type="GO" id="GO:0008270">
    <property type="term" value="F:zinc ion binding"/>
    <property type="evidence" value="ECO:0007669"/>
    <property type="project" value="TreeGrafter"/>
</dbReference>
<sequence>MVKLQLSLKADLVNVTDLQPEDEHFDYHFKIKCNSCHEVSDNFITINRIETTPMSGSRGEANLVMKCKFCKREGSAGFESSSLKPYTAESSGQFAPIAVLECRGIEPVEFAPMGAWKAKGTESGTVFDEIDLSDEMWADYDEKAGNEVSVMDIESKITKA</sequence>
<dbReference type="PANTHER" id="PTHR12857:SF0">
    <property type="entry name" value="CXXC MOTIF CONTAINING ZINC BINDING PROTEIN"/>
    <property type="match status" value="1"/>
</dbReference>
<organism evidence="4 5">
    <name type="scientific">Dimargaris cristalligena</name>
    <dbReference type="NCBI Taxonomy" id="215637"/>
    <lineage>
        <taxon>Eukaryota</taxon>
        <taxon>Fungi</taxon>
        <taxon>Fungi incertae sedis</taxon>
        <taxon>Zoopagomycota</taxon>
        <taxon>Kickxellomycotina</taxon>
        <taxon>Dimargaritomycetes</taxon>
        <taxon>Dimargaritales</taxon>
        <taxon>Dimargaritaceae</taxon>
        <taxon>Dimargaris</taxon>
    </lineage>
</organism>
<keyword evidence="5" id="KW-1185">Reference proteome</keyword>
<evidence type="ECO:0008006" key="6">
    <source>
        <dbReference type="Google" id="ProtNLM"/>
    </source>
</evidence>
<gene>
    <name evidence="4" type="ORF">BJ085DRAFT_18380</name>
</gene>
<dbReference type="STRING" id="215637.A0A4P9ZT05"/>
<keyword evidence="3" id="KW-0862">Zinc</keyword>
<evidence type="ECO:0000313" key="5">
    <source>
        <dbReference type="Proteomes" id="UP000268162"/>
    </source>
</evidence>
<name>A0A4P9ZT05_9FUNG</name>
<dbReference type="EMBL" id="ML002609">
    <property type="protein sequence ID" value="RKP36704.1"/>
    <property type="molecule type" value="Genomic_DNA"/>
</dbReference>
<protein>
    <recommendedName>
        <fullName evidence="6">DUF866-domain-containing protein</fullName>
    </recommendedName>
</protein>
<evidence type="ECO:0000256" key="3">
    <source>
        <dbReference type="ARBA" id="ARBA00022833"/>
    </source>
</evidence>
<reference evidence="5" key="1">
    <citation type="journal article" date="2018" name="Nat. Microbiol.">
        <title>Leveraging single-cell genomics to expand the fungal tree of life.</title>
        <authorList>
            <person name="Ahrendt S.R."/>
            <person name="Quandt C.A."/>
            <person name="Ciobanu D."/>
            <person name="Clum A."/>
            <person name="Salamov A."/>
            <person name="Andreopoulos B."/>
            <person name="Cheng J.F."/>
            <person name="Woyke T."/>
            <person name="Pelin A."/>
            <person name="Henrissat B."/>
            <person name="Reynolds N.K."/>
            <person name="Benny G.L."/>
            <person name="Smith M.E."/>
            <person name="James T.Y."/>
            <person name="Grigoriev I.V."/>
        </authorList>
    </citation>
    <scope>NUCLEOTIDE SEQUENCE [LARGE SCALE GENOMIC DNA]</scope>
    <source>
        <strain evidence="5">RSA 468</strain>
    </source>
</reference>
<evidence type="ECO:0000256" key="1">
    <source>
        <dbReference type="ARBA" id="ARBA00007818"/>
    </source>
</evidence>
<dbReference type="AlphaFoldDB" id="A0A4P9ZT05"/>
<accession>A0A4P9ZT05</accession>
<proteinExistence type="inferred from homology"/>
<dbReference type="Pfam" id="PF05907">
    <property type="entry name" value="CXXC_Zn-b_euk"/>
    <property type="match status" value="1"/>
</dbReference>
<keyword evidence="2" id="KW-0479">Metal-binding</keyword>
<evidence type="ECO:0000256" key="2">
    <source>
        <dbReference type="ARBA" id="ARBA00022723"/>
    </source>
</evidence>
<dbReference type="PANTHER" id="PTHR12857">
    <property type="entry name" value="CXXC MOTIF CONTAINING ZINC BINDING PROTEIN"/>
    <property type="match status" value="1"/>
</dbReference>
<comment type="similarity">
    <text evidence="1">Belongs to the UPF0587 family.</text>
</comment>
<dbReference type="SUPFAM" id="SSF141678">
    <property type="entry name" value="MAL13P1.257-like"/>
    <property type="match status" value="1"/>
</dbReference>
<dbReference type="Proteomes" id="UP000268162">
    <property type="component" value="Unassembled WGS sequence"/>
</dbReference>
<evidence type="ECO:0000313" key="4">
    <source>
        <dbReference type="EMBL" id="RKP36704.1"/>
    </source>
</evidence>
<dbReference type="InterPro" id="IPR008584">
    <property type="entry name" value="CXXC_Zn-binding_euk"/>
</dbReference>